<evidence type="ECO:0000313" key="2">
    <source>
        <dbReference type="Proteomes" id="UP000015105"/>
    </source>
</evidence>
<evidence type="ECO:0000313" key="1">
    <source>
        <dbReference type="EnsemblPlants" id="AET3Gv20192800.5"/>
    </source>
</evidence>
<accession>A0A453E235</accession>
<name>A0A453E235_AEGTS</name>
<reference evidence="1" key="3">
    <citation type="journal article" date="2017" name="Nature">
        <title>Genome sequence of the progenitor of the wheat D genome Aegilops tauschii.</title>
        <authorList>
            <person name="Luo M.C."/>
            <person name="Gu Y.Q."/>
            <person name="Puiu D."/>
            <person name="Wang H."/>
            <person name="Twardziok S.O."/>
            <person name="Deal K.R."/>
            <person name="Huo N."/>
            <person name="Zhu T."/>
            <person name="Wang L."/>
            <person name="Wang Y."/>
            <person name="McGuire P.E."/>
            <person name="Liu S."/>
            <person name="Long H."/>
            <person name="Ramasamy R.K."/>
            <person name="Rodriguez J.C."/>
            <person name="Van S.L."/>
            <person name="Yuan L."/>
            <person name="Wang Z."/>
            <person name="Xia Z."/>
            <person name="Xiao L."/>
            <person name="Anderson O.D."/>
            <person name="Ouyang S."/>
            <person name="Liang Y."/>
            <person name="Zimin A.V."/>
            <person name="Pertea G."/>
            <person name="Qi P."/>
            <person name="Bennetzen J.L."/>
            <person name="Dai X."/>
            <person name="Dawson M.W."/>
            <person name="Muller H.G."/>
            <person name="Kugler K."/>
            <person name="Rivarola-Duarte L."/>
            <person name="Spannagl M."/>
            <person name="Mayer K.F.X."/>
            <person name="Lu F.H."/>
            <person name="Bevan M.W."/>
            <person name="Leroy P."/>
            <person name="Li P."/>
            <person name="You F.M."/>
            <person name="Sun Q."/>
            <person name="Liu Z."/>
            <person name="Lyons E."/>
            <person name="Wicker T."/>
            <person name="Salzberg S.L."/>
            <person name="Devos K.M."/>
            <person name="Dvorak J."/>
        </authorList>
    </citation>
    <scope>NUCLEOTIDE SEQUENCE [LARGE SCALE GENOMIC DNA]</scope>
    <source>
        <strain evidence="1">cv. AL8/78</strain>
    </source>
</reference>
<sequence>SDLDINCLCPETSKPCVFLKILCDLLFCRCYDAGSVCDI</sequence>
<keyword evidence="2" id="KW-1185">Reference proteome</keyword>
<protein>
    <submittedName>
        <fullName evidence="1">Uncharacterized protein</fullName>
    </submittedName>
</protein>
<reference evidence="2" key="2">
    <citation type="journal article" date="2017" name="Nat. Plants">
        <title>The Aegilops tauschii genome reveals multiple impacts of transposons.</title>
        <authorList>
            <person name="Zhao G."/>
            <person name="Zou C."/>
            <person name="Li K."/>
            <person name="Wang K."/>
            <person name="Li T."/>
            <person name="Gao L."/>
            <person name="Zhang X."/>
            <person name="Wang H."/>
            <person name="Yang Z."/>
            <person name="Liu X."/>
            <person name="Jiang W."/>
            <person name="Mao L."/>
            <person name="Kong X."/>
            <person name="Jiao Y."/>
            <person name="Jia J."/>
        </authorList>
    </citation>
    <scope>NUCLEOTIDE SEQUENCE [LARGE SCALE GENOMIC DNA]</scope>
    <source>
        <strain evidence="2">cv. AL8/78</strain>
    </source>
</reference>
<dbReference type="AlphaFoldDB" id="A0A453E235"/>
<dbReference type="Proteomes" id="UP000015105">
    <property type="component" value="Chromosome 3D"/>
</dbReference>
<organism evidence="1 2">
    <name type="scientific">Aegilops tauschii subsp. strangulata</name>
    <name type="common">Goatgrass</name>
    <dbReference type="NCBI Taxonomy" id="200361"/>
    <lineage>
        <taxon>Eukaryota</taxon>
        <taxon>Viridiplantae</taxon>
        <taxon>Streptophyta</taxon>
        <taxon>Embryophyta</taxon>
        <taxon>Tracheophyta</taxon>
        <taxon>Spermatophyta</taxon>
        <taxon>Magnoliopsida</taxon>
        <taxon>Liliopsida</taxon>
        <taxon>Poales</taxon>
        <taxon>Poaceae</taxon>
        <taxon>BOP clade</taxon>
        <taxon>Pooideae</taxon>
        <taxon>Triticodae</taxon>
        <taxon>Triticeae</taxon>
        <taxon>Triticinae</taxon>
        <taxon>Aegilops</taxon>
    </lineage>
</organism>
<reference evidence="1" key="4">
    <citation type="submission" date="2019-03" db="UniProtKB">
        <authorList>
            <consortium name="EnsemblPlants"/>
        </authorList>
    </citation>
    <scope>IDENTIFICATION</scope>
</reference>
<proteinExistence type="predicted"/>
<reference evidence="1" key="5">
    <citation type="journal article" date="2021" name="G3 (Bethesda)">
        <title>Aegilops tauschii genome assembly Aet v5.0 features greater sequence contiguity and improved annotation.</title>
        <authorList>
            <person name="Wang L."/>
            <person name="Zhu T."/>
            <person name="Rodriguez J.C."/>
            <person name="Deal K.R."/>
            <person name="Dubcovsky J."/>
            <person name="McGuire P.E."/>
            <person name="Lux T."/>
            <person name="Spannagl M."/>
            <person name="Mayer K.F.X."/>
            <person name="Baldrich P."/>
            <person name="Meyers B.C."/>
            <person name="Huo N."/>
            <person name="Gu Y.Q."/>
            <person name="Zhou H."/>
            <person name="Devos K.M."/>
            <person name="Bennetzen J.L."/>
            <person name="Unver T."/>
            <person name="Budak H."/>
            <person name="Gulick P.J."/>
            <person name="Galiba G."/>
            <person name="Kalapos B."/>
            <person name="Nelson D.R."/>
            <person name="Li P."/>
            <person name="You F.M."/>
            <person name="Luo M.C."/>
            <person name="Dvorak J."/>
        </authorList>
    </citation>
    <scope>NUCLEOTIDE SEQUENCE [LARGE SCALE GENOMIC DNA]</scope>
    <source>
        <strain evidence="1">cv. AL8/78</strain>
    </source>
</reference>
<dbReference type="Gramene" id="AET3Gv20192800.5">
    <property type="protein sequence ID" value="AET3Gv20192800.5"/>
    <property type="gene ID" value="AET3Gv20192800"/>
</dbReference>
<dbReference type="EnsemblPlants" id="AET3Gv20192800.5">
    <property type="protein sequence ID" value="AET3Gv20192800.5"/>
    <property type="gene ID" value="AET3Gv20192800"/>
</dbReference>
<reference evidence="2" key="1">
    <citation type="journal article" date="2014" name="Science">
        <title>Ancient hybridizations among the ancestral genomes of bread wheat.</title>
        <authorList>
            <consortium name="International Wheat Genome Sequencing Consortium,"/>
            <person name="Marcussen T."/>
            <person name="Sandve S.R."/>
            <person name="Heier L."/>
            <person name="Spannagl M."/>
            <person name="Pfeifer M."/>
            <person name="Jakobsen K.S."/>
            <person name="Wulff B.B."/>
            <person name="Steuernagel B."/>
            <person name="Mayer K.F."/>
            <person name="Olsen O.A."/>
        </authorList>
    </citation>
    <scope>NUCLEOTIDE SEQUENCE [LARGE SCALE GENOMIC DNA]</scope>
    <source>
        <strain evidence="2">cv. AL8/78</strain>
    </source>
</reference>